<feature type="transmembrane region" description="Helical" evidence="1">
    <location>
        <begin position="207"/>
        <end position="225"/>
    </location>
</feature>
<feature type="transmembrane region" description="Helical" evidence="1">
    <location>
        <begin position="355"/>
        <end position="373"/>
    </location>
</feature>
<feature type="transmembrane region" description="Helical" evidence="1">
    <location>
        <begin position="317"/>
        <end position="343"/>
    </location>
</feature>
<feature type="transmembrane region" description="Helical" evidence="1">
    <location>
        <begin position="47"/>
        <end position="65"/>
    </location>
</feature>
<gene>
    <name evidence="3" type="ORF">SAMN05444336_10297</name>
</gene>
<dbReference type="EMBL" id="FNMZ01000002">
    <property type="protein sequence ID" value="SDW68705.1"/>
    <property type="molecule type" value="Genomic_DNA"/>
</dbReference>
<evidence type="ECO:0008006" key="5">
    <source>
        <dbReference type="Google" id="ProtNLM"/>
    </source>
</evidence>
<evidence type="ECO:0000313" key="3">
    <source>
        <dbReference type="EMBL" id="SDW68705.1"/>
    </source>
</evidence>
<keyword evidence="1" id="KW-1133">Transmembrane helix</keyword>
<keyword evidence="1" id="KW-0812">Transmembrane</keyword>
<evidence type="ECO:0000313" key="4">
    <source>
        <dbReference type="Proteomes" id="UP000199118"/>
    </source>
</evidence>
<evidence type="ECO:0000256" key="1">
    <source>
        <dbReference type="SAM" id="Phobius"/>
    </source>
</evidence>
<feature type="transmembrane region" description="Helical" evidence="1">
    <location>
        <begin position="460"/>
        <end position="478"/>
    </location>
</feature>
<keyword evidence="2" id="KW-0732">Signal</keyword>
<dbReference type="OrthoDB" id="8168962at2"/>
<dbReference type="Proteomes" id="UP000199118">
    <property type="component" value="Unassembled WGS sequence"/>
</dbReference>
<feature type="transmembrane region" description="Helical" evidence="1">
    <location>
        <begin position="262"/>
        <end position="285"/>
    </location>
</feature>
<dbReference type="AlphaFoldDB" id="A0A1H2VJY7"/>
<feature type="transmembrane region" description="Helical" evidence="1">
    <location>
        <begin position="420"/>
        <end position="448"/>
    </location>
</feature>
<feature type="transmembrane region" description="Helical" evidence="1">
    <location>
        <begin position="122"/>
        <end position="144"/>
    </location>
</feature>
<accession>A0A1H2VJY7</accession>
<evidence type="ECO:0000256" key="2">
    <source>
        <dbReference type="SAM" id="SignalP"/>
    </source>
</evidence>
<dbReference type="STRING" id="356660.SAMN05444336_10297"/>
<keyword evidence="4" id="KW-1185">Reference proteome</keyword>
<protein>
    <recommendedName>
        <fullName evidence="5">Fenitrothion hydrolase</fullName>
    </recommendedName>
</protein>
<feature type="signal peptide" evidence="2">
    <location>
        <begin position="1"/>
        <end position="31"/>
    </location>
</feature>
<feature type="chain" id="PRO_5011581285" description="Fenitrothion hydrolase" evidence="2">
    <location>
        <begin position="32"/>
        <end position="483"/>
    </location>
</feature>
<sequence>MRGRPLRLSLSLSRSLALAVALAALPSAALAHTGERALALLLPTEIWAPAGTAVVALTALLLAFVRGDRLARLAEGAALPVALPSAAGLGTGLSLLSAAILAGLCLMGWFGPRNPLVNLATLALWTGVIALLPAAQLAFGNLWGAINPWSGPLRLASRLHPRLSRPMLRLPERLGAWPAVASWLAIMSFALADRAPLDPARVASVMAGYWAAIFALGLVFGAPALRRIEGLGLWLSLFAALAPLRIEHGRPRLRLPGLGPAAAGRAGLVVGAGGFAVAALGAGSFDGFNETFVWLDFLGVNPLQFPGRSAVRTETMLGLYAAVALMAAIFVACTLAGLALAGLRPARGIARALEALALGLVPIVAGYHVAHYLPATLVETQYLLVALGDPLDRGWDLTGLDYGHAQVTTSFFNQYHTVRLIWLAQAGAVVAGHAAGIAVAHLAALRLADGDPRRAARSQFPLALFMVVYTLFGLWLLAAPTGA</sequence>
<dbReference type="RefSeq" id="WP_092680380.1">
    <property type="nucleotide sequence ID" value="NZ_FNMZ01000002.1"/>
</dbReference>
<feature type="transmembrane region" description="Helical" evidence="1">
    <location>
        <begin position="77"/>
        <end position="110"/>
    </location>
</feature>
<name>A0A1H2VJY7_9RHOB</name>
<keyword evidence="1" id="KW-0472">Membrane</keyword>
<feature type="transmembrane region" description="Helical" evidence="1">
    <location>
        <begin position="174"/>
        <end position="192"/>
    </location>
</feature>
<organism evidence="3 4">
    <name type="scientific">Albimonas donghaensis</name>
    <dbReference type="NCBI Taxonomy" id="356660"/>
    <lineage>
        <taxon>Bacteria</taxon>
        <taxon>Pseudomonadati</taxon>
        <taxon>Pseudomonadota</taxon>
        <taxon>Alphaproteobacteria</taxon>
        <taxon>Rhodobacterales</taxon>
        <taxon>Paracoccaceae</taxon>
        <taxon>Albimonas</taxon>
    </lineage>
</organism>
<proteinExistence type="predicted"/>
<reference evidence="3 4" key="1">
    <citation type="submission" date="2016-10" db="EMBL/GenBank/DDBJ databases">
        <authorList>
            <person name="de Groot N.N."/>
        </authorList>
    </citation>
    <scope>NUCLEOTIDE SEQUENCE [LARGE SCALE GENOMIC DNA]</scope>
    <source>
        <strain evidence="3 4">DSM 17890</strain>
    </source>
</reference>